<name>A0A8H4KEI3_9HYPO</name>
<dbReference type="InterPro" id="IPR049900">
    <property type="entry name" value="PKS_mFAS_DH"/>
</dbReference>
<dbReference type="InterPro" id="IPR016035">
    <property type="entry name" value="Acyl_Trfase/lysoPLipase"/>
</dbReference>
<evidence type="ECO:0000313" key="6">
    <source>
        <dbReference type="EMBL" id="KAF4447564.1"/>
    </source>
</evidence>
<dbReference type="SUPFAM" id="SSF55048">
    <property type="entry name" value="Probable ACP-binding domain of malonyl-CoA ACP transacylase"/>
    <property type="match status" value="1"/>
</dbReference>
<dbReference type="GO" id="GO:0004312">
    <property type="term" value="F:fatty acid synthase activity"/>
    <property type="evidence" value="ECO:0007669"/>
    <property type="project" value="TreeGrafter"/>
</dbReference>
<dbReference type="GO" id="GO:0044550">
    <property type="term" value="P:secondary metabolite biosynthetic process"/>
    <property type="evidence" value="ECO:0007669"/>
    <property type="project" value="TreeGrafter"/>
</dbReference>
<dbReference type="EMBL" id="JAADYS010003404">
    <property type="protein sequence ID" value="KAF4447564.1"/>
    <property type="molecule type" value="Genomic_DNA"/>
</dbReference>
<dbReference type="Gene3D" id="3.40.366.10">
    <property type="entry name" value="Malonyl-Coenzyme A Acyl Carrier Protein, domain 2"/>
    <property type="match status" value="1"/>
</dbReference>
<dbReference type="InterPro" id="IPR001227">
    <property type="entry name" value="Ac_transferase_dom_sf"/>
</dbReference>
<comment type="caution">
    <text evidence="4">Lacks conserved residue(s) required for the propagation of feature annotation.</text>
</comment>
<sequence>MAVGASPAYVEPHLASLRDGFATIACYNSPNSVTVAGDRAALVELSTRLAKTGTFHRMLQVDVAYHTDQVISVAGCYLQSIKGVLPSGPAKPASPLFYSSVTGKPEPSQVVRSPWYWVTNMVSPVQFSRAVGQILSDKRATEKLSFIEIGPHSALKGPLRDIAQSHQVARELGRLPDYFTALRRNENSCQDMLHLVSSLLNRGFDVDTAVVFKTTAGSSACRLVKDLPSYSFNTSRRYWHESRLATEYEHHGSAWHVLLGHKVTGTIANSLEFRNVFSLDDIPWPQDHQVHGEAIFPAAGYI</sequence>
<dbReference type="Pfam" id="PF21089">
    <property type="entry name" value="PKS_DH_N"/>
    <property type="match status" value="1"/>
</dbReference>
<reference evidence="6 7" key="1">
    <citation type="submission" date="2020-01" db="EMBL/GenBank/DDBJ databases">
        <title>Identification and distribution of gene clusters putatively required for synthesis of sphingolipid metabolism inhibitors in phylogenetically diverse species of the filamentous fungus Fusarium.</title>
        <authorList>
            <person name="Kim H.-S."/>
            <person name="Busman M."/>
            <person name="Brown D.W."/>
            <person name="Divon H."/>
            <person name="Uhlig S."/>
            <person name="Proctor R.H."/>
        </authorList>
    </citation>
    <scope>NUCLEOTIDE SEQUENCE [LARGE SCALE GENOMIC DNA]</scope>
    <source>
        <strain evidence="6 7">NRRL 20459</strain>
    </source>
</reference>
<dbReference type="PANTHER" id="PTHR43775">
    <property type="entry name" value="FATTY ACID SYNTHASE"/>
    <property type="match status" value="1"/>
</dbReference>
<dbReference type="InterPro" id="IPR050091">
    <property type="entry name" value="PKS_NRPS_Biosynth_Enz"/>
</dbReference>
<keyword evidence="2" id="KW-0597">Phosphoprotein</keyword>
<dbReference type="Proteomes" id="UP000554235">
    <property type="component" value="Unassembled WGS sequence"/>
</dbReference>
<dbReference type="AlphaFoldDB" id="A0A8H4KEI3"/>
<dbReference type="PROSITE" id="PS52019">
    <property type="entry name" value="PKS_MFAS_DH"/>
    <property type="match status" value="1"/>
</dbReference>
<dbReference type="SMART" id="SM00827">
    <property type="entry name" value="PKS_AT"/>
    <property type="match status" value="1"/>
</dbReference>
<proteinExistence type="predicted"/>
<evidence type="ECO:0000256" key="2">
    <source>
        <dbReference type="ARBA" id="ARBA00022553"/>
    </source>
</evidence>
<comment type="caution">
    <text evidence="6">The sequence shown here is derived from an EMBL/GenBank/DDBJ whole genome shotgun (WGS) entry which is preliminary data.</text>
</comment>
<dbReference type="Gene3D" id="3.30.70.3290">
    <property type="match status" value="1"/>
</dbReference>
<keyword evidence="1" id="KW-0596">Phosphopantetheine</keyword>
<dbReference type="InterPro" id="IPR016036">
    <property type="entry name" value="Malonyl_transacylase_ACP-bd"/>
</dbReference>
<dbReference type="Pfam" id="PF00698">
    <property type="entry name" value="Acyl_transf_1"/>
    <property type="match status" value="1"/>
</dbReference>
<dbReference type="Gene3D" id="3.10.129.10">
    <property type="entry name" value="Hotdog Thioesterase"/>
    <property type="match status" value="1"/>
</dbReference>
<evidence type="ECO:0000256" key="1">
    <source>
        <dbReference type="ARBA" id="ARBA00022450"/>
    </source>
</evidence>
<evidence type="ECO:0000256" key="4">
    <source>
        <dbReference type="PROSITE-ProRule" id="PRU01363"/>
    </source>
</evidence>
<evidence type="ECO:0000256" key="3">
    <source>
        <dbReference type="ARBA" id="ARBA00023268"/>
    </source>
</evidence>
<dbReference type="InterPro" id="IPR049552">
    <property type="entry name" value="PKS_DH_N"/>
</dbReference>
<dbReference type="OrthoDB" id="4920000at2759"/>
<organism evidence="6 7">
    <name type="scientific">Fusarium albosuccineum</name>
    <dbReference type="NCBI Taxonomy" id="1237068"/>
    <lineage>
        <taxon>Eukaryota</taxon>
        <taxon>Fungi</taxon>
        <taxon>Dikarya</taxon>
        <taxon>Ascomycota</taxon>
        <taxon>Pezizomycotina</taxon>
        <taxon>Sordariomycetes</taxon>
        <taxon>Hypocreomycetidae</taxon>
        <taxon>Hypocreales</taxon>
        <taxon>Nectriaceae</taxon>
        <taxon>Fusarium</taxon>
        <taxon>Fusarium decemcellulare species complex</taxon>
    </lineage>
</organism>
<gene>
    <name evidence="6" type="ORF">FALBO_16935</name>
</gene>
<dbReference type="SUPFAM" id="SSF52151">
    <property type="entry name" value="FabD/lysophospholipase-like"/>
    <property type="match status" value="1"/>
</dbReference>
<dbReference type="PANTHER" id="PTHR43775:SF37">
    <property type="entry name" value="SI:DKEY-61P9.11"/>
    <property type="match status" value="1"/>
</dbReference>
<dbReference type="GO" id="GO:0006633">
    <property type="term" value="P:fatty acid biosynthetic process"/>
    <property type="evidence" value="ECO:0007669"/>
    <property type="project" value="TreeGrafter"/>
</dbReference>
<dbReference type="InterPro" id="IPR014043">
    <property type="entry name" value="Acyl_transferase_dom"/>
</dbReference>
<evidence type="ECO:0000313" key="7">
    <source>
        <dbReference type="Proteomes" id="UP000554235"/>
    </source>
</evidence>
<evidence type="ECO:0000259" key="5">
    <source>
        <dbReference type="PROSITE" id="PS52019"/>
    </source>
</evidence>
<feature type="domain" description="PKS/mFAS DH" evidence="5">
    <location>
        <begin position="256"/>
        <end position="302"/>
    </location>
</feature>
<keyword evidence="7" id="KW-1185">Reference proteome</keyword>
<protein>
    <submittedName>
        <fullName evidence="6">Polyketide synthase</fullName>
    </submittedName>
</protein>
<keyword evidence="3" id="KW-0511">Multifunctional enzyme</keyword>
<accession>A0A8H4KEI3</accession>